<dbReference type="STRING" id="1855383.SAMN05216548_107213"/>
<keyword evidence="2" id="KW-1185">Reference proteome</keyword>
<dbReference type="Proteomes" id="UP000199647">
    <property type="component" value="Unassembled WGS sequence"/>
</dbReference>
<dbReference type="EMBL" id="FOFG01000007">
    <property type="protein sequence ID" value="SEQ78307.1"/>
    <property type="molecule type" value="Genomic_DNA"/>
</dbReference>
<evidence type="ECO:0000313" key="1">
    <source>
        <dbReference type="EMBL" id="SEQ78307.1"/>
    </source>
</evidence>
<evidence type="ECO:0000313" key="2">
    <source>
        <dbReference type="Proteomes" id="UP000199647"/>
    </source>
</evidence>
<organism evidence="1 2">
    <name type="scientific">Faunimonas pinastri</name>
    <dbReference type="NCBI Taxonomy" id="1855383"/>
    <lineage>
        <taxon>Bacteria</taxon>
        <taxon>Pseudomonadati</taxon>
        <taxon>Pseudomonadota</taxon>
        <taxon>Alphaproteobacteria</taxon>
        <taxon>Hyphomicrobiales</taxon>
        <taxon>Afifellaceae</taxon>
        <taxon>Faunimonas</taxon>
    </lineage>
</organism>
<accession>A0A1H9IUV8</accession>
<name>A0A1H9IUV8_9HYPH</name>
<gene>
    <name evidence="1" type="ORF">SAMN05216548_107213</name>
</gene>
<protein>
    <submittedName>
        <fullName evidence="1">Uncharacterized protein</fullName>
    </submittedName>
</protein>
<dbReference type="RefSeq" id="WP_092496757.1">
    <property type="nucleotide sequence ID" value="NZ_FOFG01000007.1"/>
</dbReference>
<proteinExistence type="predicted"/>
<reference evidence="1 2" key="1">
    <citation type="submission" date="2016-10" db="EMBL/GenBank/DDBJ databases">
        <authorList>
            <person name="de Groot N.N."/>
        </authorList>
    </citation>
    <scope>NUCLEOTIDE SEQUENCE [LARGE SCALE GENOMIC DNA]</scope>
    <source>
        <strain evidence="1 2">A52C2</strain>
    </source>
</reference>
<dbReference type="AlphaFoldDB" id="A0A1H9IUV8"/>
<sequence>MQKKSPTSVHAYLAAAISGKRREGFAATIEAAYAGVIFETNPQASAPWRTIWGAGKAAEDLIMLARAIFRLIEEYPEGTDLTVYVKGPGLPDRLATDFDNPPKTRRKPYSNVDEWRQLQSLRHRFVIATQDTPVLPRASKLAKAKLGEALQKGLGDFDAVITDDTRNWGFGPCDPEEEGTA</sequence>